<accession>A0A8B8DQ99</accession>
<dbReference type="GO" id="GO:0005886">
    <property type="term" value="C:plasma membrane"/>
    <property type="evidence" value="ECO:0007669"/>
    <property type="project" value="TreeGrafter"/>
</dbReference>
<gene>
    <name evidence="10" type="primary">LOC111128048</name>
</gene>
<dbReference type="InterPro" id="IPR003591">
    <property type="entry name" value="Leu-rich_rpt_typical-subtyp"/>
</dbReference>
<dbReference type="SUPFAM" id="SSF52058">
    <property type="entry name" value="L domain-like"/>
    <property type="match status" value="2"/>
</dbReference>
<proteinExistence type="predicted"/>
<evidence type="ECO:0000256" key="5">
    <source>
        <dbReference type="SAM" id="MobiDB-lite"/>
    </source>
</evidence>
<feature type="transmembrane region" description="Helical" evidence="6">
    <location>
        <begin position="691"/>
        <end position="713"/>
    </location>
</feature>
<evidence type="ECO:0000313" key="9">
    <source>
        <dbReference type="Proteomes" id="UP000694844"/>
    </source>
</evidence>
<feature type="chain" id="PRO_5034213217" evidence="7">
    <location>
        <begin position="21"/>
        <end position="904"/>
    </location>
</feature>
<dbReference type="PANTHER" id="PTHR24369:SF214">
    <property type="entry name" value="GLYCOPROTEIN V PLATELET"/>
    <property type="match status" value="1"/>
</dbReference>
<evidence type="ECO:0000256" key="2">
    <source>
        <dbReference type="ARBA" id="ARBA00022729"/>
    </source>
</evidence>
<keyword evidence="2 7" id="KW-0732">Signal</keyword>
<dbReference type="InterPro" id="IPR000483">
    <property type="entry name" value="Cys-rich_flank_reg_C"/>
</dbReference>
<dbReference type="SMART" id="SM00082">
    <property type="entry name" value="LRRCT"/>
    <property type="match status" value="1"/>
</dbReference>
<keyword evidence="6" id="KW-0812">Transmembrane</keyword>
<reference evidence="10" key="1">
    <citation type="submission" date="2025-08" db="UniProtKB">
        <authorList>
            <consortium name="RefSeq"/>
        </authorList>
    </citation>
    <scope>IDENTIFICATION</scope>
    <source>
        <tissue evidence="10">Whole sample</tissue>
    </source>
</reference>
<dbReference type="GeneID" id="111128048"/>
<dbReference type="Proteomes" id="UP000694844">
    <property type="component" value="Chromosome 4"/>
</dbReference>
<keyword evidence="6" id="KW-1133">Transmembrane helix</keyword>
<evidence type="ECO:0000256" key="6">
    <source>
        <dbReference type="SAM" id="Phobius"/>
    </source>
</evidence>
<protein>
    <submittedName>
        <fullName evidence="10">Leucine-rich repeat-containing protein 70-like</fullName>
    </submittedName>
</protein>
<keyword evidence="9" id="KW-1185">Reference proteome</keyword>
<evidence type="ECO:0000313" key="10">
    <source>
        <dbReference type="RefSeq" id="XP_022329151.1"/>
    </source>
</evidence>
<evidence type="ECO:0000256" key="4">
    <source>
        <dbReference type="ARBA" id="ARBA00023157"/>
    </source>
</evidence>
<dbReference type="InterPro" id="IPR026906">
    <property type="entry name" value="LRR_5"/>
</dbReference>
<dbReference type="InterPro" id="IPR036116">
    <property type="entry name" value="FN3_sf"/>
</dbReference>
<dbReference type="KEGG" id="cvn:111128048"/>
<dbReference type="Gene3D" id="3.80.10.10">
    <property type="entry name" value="Ribonuclease Inhibitor"/>
    <property type="match status" value="3"/>
</dbReference>
<dbReference type="AlphaFoldDB" id="A0A8B8DQ99"/>
<evidence type="ECO:0000256" key="7">
    <source>
        <dbReference type="SAM" id="SignalP"/>
    </source>
</evidence>
<evidence type="ECO:0000256" key="3">
    <source>
        <dbReference type="ARBA" id="ARBA00022737"/>
    </source>
</evidence>
<feature type="region of interest" description="Disordered" evidence="5">
    <location>
        <begin position="721"/>
        <end position="740"/>
    </location>
</feature>
<sequence length="904" mass="100580">MNILVLTTVVILLQVSYTKAQCPSTVTNCTCVDTEGSSRKTIRCLGLKSIPAFTSSPEIFQKLDMDSPTNEITMIQANAFNGILVEEIDMSGSKIKLQSIHQMAFTGLEQYLKSVKLQGDEILPPPFDPLKNMTILETLELHYFELSIIDDTTRFDYFPNLKTLRLRNMGTNFVSRESFKNQLSKLTVFEFSNNNVPTFPAPAIGRLRTLSHLSWLHNGMTSISFESFVSLNNLIELDLRGNEIGQLDSECFKGITEKLEFLSLQLNRLTKDSIVPLGNYAWPKLEQLNLGHMKVDFTEIPNGLFRNMSQLANLMLPGNKLQKIKQNDFQGLRNIHSLDLSENWINTIEEGALSHMSQLDTLDLRNQYDVVDTNPFNFTIGSIKGVELILKTLYIQENHLIDQYAWEAIGALKKLNNLDISKTGLSDIPSLVFYSHNELGSLTMRGNNVSVLRQESLYGLQYSLKTIDFSDNNIYTIDDCVFKNFNRLTFILGSQNPIKCDCNLHGFHGFLKSLDASSFADVRCDSPVNLKGDYLKSLTSSQLCSNPPTEATCPVFTTTTTTMSTTTSVVPLPDIQFGISSATRTTIVISWLVTGDMTYLQNFLVQYKQLGINDPVLKSFQVDRSKRDHAITGLAFGSSYEICFYIKVTYSTTQDVLVKCSIGQTQDIPDPTTPSTNGDSQANTGDETVKIVGGVLGGFAIIALVVILFFVFITCRRKDTKPPLPPPNGNITPVGYQPRPTSQPKVFVRKANGEMQVVNISNGKLDTSRISGGSYQNINLNAVSDDPYPTKGATGGGAERDGPNIKQLQVNLPQEQKPGEKTRDPDRYTKMPHTNNGIIHYVNEPQRRHEPEHYTNAVEARPLPQTPHTNPLSSSGGGFLNHGFTSSPTDNEYYEIDSCTGTVV</sequence>
<keyword evidence="1" id="KW-0433">Leucine-rich repeat</keyword>
<dbReference type="OrthoDB" id="6106327at2759"/>
<evidence type="ECO:0000256" key="1">
    <source>
        <dbReference type="ARBA" id="ARBA00022614"/>
    </source>
</evidence>
<organism evidence="9 10">
    <name type="scientific">Crassostrea virginica</name>
    <name type="common">Eastern oyster</name>
    <dbReference type="NCBI Taxonomy" id="6565"/>
    <lineage>
        <taxon>Eukaryota</taxon>
        <taxon>Metazoa</taxon>
        <taxon>Spiralia</taxon>
        <taxon>Lophotrochozoa</taxon>
        <taxon>Mollusca</taxon>
        <taxon>Bivalvia</taxon>
        <taxon>Autobranchia</taxon>
        <taxon>Pteriomorphia</taxon>
        <taxon>Ostreida</taxon>
        <taxon>Ostreoidea</taxon>
        <taxon>Ostreidae</taxon>
        <taxon>Crassostrea</taxon>
    </lineage>
</organism>
<feature type="domain" description="LRRCT" evidence="8">
    <location>
        <begin position="496"/>
        <end position="545"/>
    </location>
</feature>
<name>A0A8B8DQ99_CRAVI</name>
<dbReference type="InterPro" id="IPR032675">
    <property type="entry name" value="LRR_dom_sf"/>
</dbReference>
<evidence type="ECO:0000259" key="8">
    <source>
        <dbReference type="SMART" id="SM00082"/>
    </source>
</evidence>
<keyword evidence="3" id="KW-0677">Repeat</keyword>
<dbReference type="SMART" id="SM00369">
    <property type="entry name" value="LRR_TYP"/>
    <property type="match status" value="6"/>
</dbReference>
<dbReference type="PANTHER" id="PTHR24369">
    <property type="entry name" value="ANTIGEN BSP, PUTATIVE-RELATED"/>
    <property type="match status" value="1"/>
</dbReference>
<dbReference type="InterPro" id="IPR001611">
    <property type="entry name" value="Leu-rich_rpt"/>
</dbReference>
<feature type="signal peptide" evidence="7">
    <location>
        <begin position="1"/>
        <end position="20"/>
    </location>
</feature>
<dbReference type="InterPro" id="IPR050541">
    <property type="entry name" value="LRR_TM_domain-containing"/>
</dbReference>
<keyword evidence="4" id="KW-1015">Disulfide bond</keyword>
<feature type="region of interest" description="Disordered" evidence="5">
    <location>
        <begin position="781"/>
        <end position="836"/>
    </location>
</feature>
<feature type="compositionally biased region" description="Basic and acidic residues" evidence="5">
    <location>
        <begin position="817"/>
        <end position="829"/>
    </location>
</feature>
<dbReference type="Pfam" id="PF13306">
    <property type="entry name" value="LRR_5"/>
    <property type="match status" value="2"/>
</dbReference>
<keyword evidence="6" id="KW-0472">Membrane</keyword>
<dbReference type="RefSeq" id="XP_022329151.1">
    <property type="nucleotide sequence ID" value="XM_022473443.1"/>
</dbReference>
<dbReference type="SUPFAM" id="SSF49265">
    <property type="entry name" value="Fibronectin type III"/>
    <property type="match status" value="1"/>
</dbReference>
<dbReference type="Pfam" id="PF13855">
    <property type="entry name" value="LRR_8"/>
    <property type="match status" value="1"/>
</dbReference>